<evidence type="ECO:0000313" key="7">
    <source>
        <dbReference type="Proteomes" id="UP000268469"/>
    </source>
</evidence>
<sequence>GGLMRPDVVWFGEPVPEDVLREAFTFISGCDLLLVIGTSGVVQPAASIPIFGKNRNKTVAIINPEPTPLSVWADYEITGRAADVLPQIVKEVE</sequence>
<dbReference type="GO" id="GO:0070403">
    <property type="term" value="F:NAD+ binding"/>
    <property type="evidence" value="ECO:0007669"/>
    <property type="project" value="InterPro"/>
</dbReference>
<dbReference type="GO" id="GO:0017136">
    <property type="term" value="F:histone deacetylase activity, NAD-dependent"/>
    <property type="evidence" value="ECO:0007669"/>
    <property type="project" value="TreeGrafter"/>
</dbReference>
<dbReference type="Proteomes" id="UP000268469">
    <property type="component" value="Unassembled WGS sequence"/>
</dbReference>
<evidence type="ECO:0000259" key="5">
    <source>
        <dbReference type="PROSITE" id="PS50305"/>
    </source>
</evidence>
<evidence type="ECO:0000256" key="3">
    <source>
        <dbReference type="ARBA" id="ARBA00023027"/>
    </source>
</evidence>
<evidence type="ECO:0000256" key="2">
    <source>
        <dbReference type="ARBA" id="ARBA00022679"/>
    </source>
</evidence>
<name>A0A660SHA0_UNCW3</name>
<dbReference type="PROSITE" id="PS50305">
    <property type="entry name" value="SIRTUIN"/>
    <property type="match status" value="1"/>
</dbReference>
<evidence type="ECO:0000256" key="4">
    <source>
        <dbReference type="PROSITE-ProRule" id="PRU00236"/>
    </source>
</evidence>
<dbReference type="InterPro" id="IPR026591">
    <property type="entry name" value="Sirtuin_cat_small_dom_sf"/>
</dbReference>
<dbReference type="AlphaFoldDB" id="A0A660SHA0"/>
<dbReference type="InterPro" id="IPR029035">
    <property type="entry name" value="DHS-like_NAD/FAD-binding_dom"/>
</dbReference>
<keyword evidence="2" id="KW-0808">Transferase</keyword>
<comment type="caution">
    <text evidence="6">The sequence shown here is derived from an EMBL/GenBank/DDBJ whole genome shotgun (WGS) entry which is preliminary data.</text>
</comment>
<evidence type="ECO:0000313" key="6">
    <source>
        <dbReference type="EMBL" id="RKX69516.1"/>
    </source>
</evidence>
<feature type="non-terminal residue" evidence="6">
    <location>
        <position position="1"/>
    </location>
</feature>
<reference evidence="6 7" key="1">
    <citation type="submission" date="2018-06" db="EMBL/GenBank/DDBJ databases">
        <title>Extensive metabolic versatility and redundancy in microbially diverse, dynamic hydrothermal sediments.</title>
        <authorList>
            <person name="Dombrowski N."/>
            <person name="Teske A."/>
            <person name="Baker B.J."/>
        </authorList>
    </citation>
    <scope>NUCLEOTIDE SEQUENCE [LARGE SCALE GENOMIC DNA]</scope>
    <source>
        <strain evidence="6">B36_G15</strain>
    </source>
</reference>
<dbReference type="EMBL" id="QNBE01000080">
    <property type="protein sequence ID" value="RKX69516.1"/>
    <property type="molecule type" value="Genomic_DNA"/>
</dbReference>
<dbReference type="Gene3D" id="3.40.50.1220">
    <property type="entry name" value="TPP-binding domain"/>
    <property type="match status" value="1"/>
</dbReference>
<evidence type="ECO:0000256" key="1">
    <source>
        <dbReference type="ARBA" id="ARBA00012928"/>
    </source>
</evidence>
<comment type="caution">
    <text evidence="4">Lacks conserved residue(s) required for the propagation of feature annotation.</text>
</comment>
<protein>
    <recommendedName>
        <fullName evidence="1">protein acetyllysine N-acetyltransferase</fullName>
        <ecNumber evidence="1">2.3.1.286</ecNumber>
    </recommendedName>
</protein>
<dbReference type="Gene3D" id="3.30.1600.10">
    <property type="entry name" value="SIR2/SIRT2 'Small Domain"/>
    <property type="match status" value="1"/>
</dbReference>
<dbReference type="EC" id="2.3.1.286" evidence="1"/>
<dbReference type="InterPro" id="IPR003000">
    <property type="entry name" value="Sirtuin"/>
</dbReference>
<accession>A0A660SHA0</accession>
<dbReference type="InterPro" id="IPR050134">
    <property type="entry name" value="NAD-dep_sirtuin_deacylases"/>
</dbReference>
<dbReference type="PANTHER" id="PTHR11085">
    <property type="entry name" value="NAD-DEPENDENT PROTEIN DEACYLASE SIRTUIN-5, MITOCHONDRIAL-RELATED"/>
    <property type="match status" value="1"/>
</dbReference>
<gene>
    <name evidence="6" type="ORF">DRP53_07920</name>
</gene>
<keyword evidence="3" id="KW-0520">NAD</keyword>
<dbReference type="InterPro" id="IPR026590">
    <property type="entry name" value="Ssirtuin_cat_dom"/>
</dbReference>
<feature type="domain" description="Deacetylase sirtuin-type" evidence="5">
    <location>
        <begin position="1"/>
        <end position="93"/>
    </location>
</feature>
<dbReference type="PANTHER" id="PTHR11085:SF10">
    <property type="entry name" value="NAD-DEPENDENT PROTEIN DEACYLASE SIRTUIN-5, MITOCHONDRIAL-RELATED"/>
    <property type="match status" value="1"/>
</dbReference>
<dbReference type="Pfam" id="PF02146">
    <property type="entry name" value="SIR2"/>
    <property type="match status" value="1"/>
</dbReference>
<dbReference type="SUPFAM" id="SSF52467">
    <property type="entry name" value="DHS-like NAD/FAD-binding domain"/>
    <property type="match status" value="1"/>
</dbReference>
<organism evidence="6 7">
    <name type="scientific">candidate division WOR-3 bacterium</name>
    <dbReference type="NCBI Taxonomy" id="2052148"/>
    <lineage>
        <taxon>Bacteria</taxon>
        <taxon>Bacteria division WOR-3</taxon>
    </lineage>
</organism>
<proteinExistence type="predicted"/>